<proteinExistence type="predicted"/>
<dbReference type="GO" id="GO:0005789">
    <property type="term" value="C:endoplasmic reticulum membrane"/>
    <property type="evidence" value="ECO:0007669"/>
    <property type="project" value="TreeGrafter"/>
</dbReference>
<evidence type="ECO:0000313" key="3">
    <source>
        <dbReference type="EMBL" id="KRT78298.1"/>
    </source>
</evidence>
<dbReference type="Gene3D" id="3.90.550.10">
    <property type="entry name" value="Spore Coat Polysaccharide Biosynthesis Protein SpsA, Chain A"/>
    <property type="match status" value="1"/>
</dbReference>
<name>A0A0T6ATC0_9SCAR</name>
<gene>
    <name evidence="3" type="ORF">AMK59_6655</name>
</gene>
<dbReference type="GO" id="GO:0006487">
    <property type="term" value="P:protein N-linked glycosylation"/>
    <property type="evidence" value="ECO:0007669"/>
    <property type="project" value="TreeGrafter"/>
</dbReference>
<evidence type="ECO:0000259" key="2">
    <source>
        <dbReference type="Pfam" id="PF00535"/>
    </source>
</evidence>
<dbReference type="EMBL" id="LJIG01022871">
    <property type="protein sequence ID" value="KRT78298.1"/>
    <property type="molecule type" value="Genomic_DNA"/>
</dbReference>
<sequence>MDYLVFMYYLCGYATAILLSACIIVIIMSEPYPVVLRDEKEKYFVPSNGVSIPCPLISNKATLDLSIVIPAYNEEERLPVMLDECIEFLENKSTLSNFSYEIIVVSDGSKDKTVDVAQKYVNKLGTEKMRVLELVRNRGKGGAVRLGIQSTRGRLLLFADADGATRFSDYDKVEKGLFDLLHTDDRSLMEDELAISIGSR</sequence>
<dbReference type="AlphaFoldDB" id="A0A0T6ATC0"/>
<dbReference type="PANTHER" id="PTHR10859:SF91">
    <property type="entry name" value="DOLICHYL-PHOSPHATE BETA-GLUCOSYLTRANSFERASE"/>
    <property type="match status" value="1"/>
</dbReference>
<dbReference type="InterPro" id="IPR029044">
    <property type="entry name" value="Nucleotide-diphossugar_trans"/>
</dbReference>
<feature type="domain" description="Glycosyltransferase 2-like" evidence="2">
    <location>
        <begin position="66"/>
        <end position="164"/>
    </location>
</feature>
<feature type="non-terminal residue" evidence="3">
    <location>
        <position position="200"/>
    </location>
</feature>
<keyword evidence="4" id="KW-1185">Reference proteome</keyword>
<evidence type="ECO:0000313" key="4">
    <source>
        <dbReference type="Proteomes" id="UP000051574"/>
    </source>
</evidence>
<dbReference type="InterPro" id="IPR001173">
    <property type="entry name" value="Glyco_trans_2-like"/>
</dbReference>
<protein>
    <recommendedName>
        <fullName evidence="2">Glycosyltransferase 2-like domain-containing protein</fullName>
    </recommendedName>
</protein>
<keyword evidence="1" id="KW-1133">Transmembrane helix</keyword>
<reference evidence="3 4" key="1">
    <citation type="submission" date="2015-09" db="EMBL/GenBank/DDBJ databases">
        <title>Draft genome of the scarab beetle Oryctes borbonicus.</title>
        <authorList>
            <person name="Meyer J.M."/>
            <person name="Markov G.V."/>
            <person name="Baskaran P."/>
            <person name="Herrmann M."/>
            <person name="Sommer R.J."/>
            <person name="Roedelsperger C."/>
        </authorList>
    </citation>
    <scope>NUCLEOTIDE SEQUENCE [LARGE SCALE GENOMIC DNA]</scope>
    <source>
        <strain evidence="3">OB123</strain>
        <tissue evidence="3">Whole animal</tissue>
    </source>
</reference>
<comment type="caution">
    <text evidence="3">The sequence shown here is derived from an EMBL/GenBank/DDBJ whole genome shotgun (WGS) entry which is preliminary data.</text>
</comment>
<feature type="transmembrane region" description="Helical" evidence="1">
    <location>
        <begin position="6"/>
        <end position="27"/>
    </location>
</feature>
<dbReference type="PANTHER" id="PTHR10859">
    <property type="entry name" value="GLYCOSYL TRANSFERASE"/>
    <property type="match status" value="1"/>
</dbReference>
<evidence type="ECO:0000256" key="1">
    <source>
        <dbReference type="SAM" id="Phobius"/>
    </source>
</evidence>
<keyword evidence="1" id="KW-0472">Membrane</keyword>
<dbReference type="SUPFAM" id="SSF53448">
    <property type="entry name" value="Nucleotide-diphospho-sugar transferases"/>
    <property type="match status" value="1"/>
</dbReference>
<accession>A0A0T6ATC0</accession>
<dbReference type="Proteomes" id="UP000051574">
    <property type="component" value="Unassembled WGS sequence"/>
</dbReference>
<dbReference type="Pfam" id="PF00535">
    <property type="entry name" value="Glycos_transf_2"/>
    <property type="match status" value="1"/>
</dbReference>
<dbReference type="OrthoDB" id="3784at2759"/>
<organism evidence="3 4">
    <name type="scientific">Oryctes borbonicus</name>
    <dbReference type="NCBI Taxonomy" id="1629725"/>
    <lineage>
        <taxon>Eukaryota</taxon>
        <taxon>Metazoa</taxon>
        <taxon>Ecdysozoa</taxon>
        <taxon>Arthropoda</taxon>
        <taxon>Hexapoda</taxon>
        <taxon>Insecta</taxon>
        <taxon>Pterygota</taxon>
        <taxon>Neoptera</taxon>
        <taxon>Endopterygota</taxon>
        <taxon>Coleoptera</taxon>
        <taxon>Polyphaga</taxon>
        <taxon>Scarabaeiformia</taxon>
        <taxon>Scarabaeidae</taxon>
        <taxon>Dynastinae</taxon>
        <taxon>Oryctes</taxon>
    </lineage>
</organism>
<keyword evidence="1" id="KW-0812">Transmembrane</keyword>